<keyword evidence="2" id="KW-1185">Reference proteome</keyword>
<organism evidence="1 2">
    <name type="scientific">Pseudooceanicola algae</name>
    <dbReference type="NCBI Taxonomy" id="1537215"/>
    <lineage>
        <taxon>Bacteria</taxon>
        <taxon>Pseudomonadati</taxon>
        <taxon>Pseudomonadota</taxon>
        <taxon>Alphaproteobacteria</taxon>
        <taxon>Rhodobacterales</taxon>
        <taxon>Paracoccaceae</taxon>
        <taxon>Pseudooceanicola</taxon>
    </lineage>
</organism>
<dbReference type="EMBL" id="CP060436">
    <property type="protein sequence ID" value="QPM91965.1"/>
    <property type="molecule type" value="Genomic_DNA"/>
</dbReference>
<dbReference type="AlphaFoldDB" id="A0A418SIT9"/>
<protein>
    <submittedName>
        <fullName evidence="1">Uncharacterized protein</fullName>
    </submittedName>
</protein>
<accession>A0A418SIT9</accession>
<evidence type="ECO:0000313" key="1">
    <source>
        <dbReference type="EMBL" id="QPM91965.1"/>
    </source>
</evidence>
<sequence>MQAYEAERLRPVNEIVAGTRSGGPKRVIDEVEARIADLPGQKFNDLGGILPFEARDAIVNGYSRLAGFSTAQVQ</sequence>
<dbReference type="KEGG" id="palw:PSAL_032280"/>
<dbReference type="Proteomes" id="UP000283786">
    <property type="component" value="Chromosome"/>
</dbReference>
<gene>
    <name evidence="1" type="ORF">PSAL_032280</name>
</gene>
<evidence type="ECO:0000313" key="2">
    <source>
        <dbReference type="Proteomes" id="UP000283786"/>
    </source>
</evidence>
<name>A0A418SIT9_9RHOB</name>
<dbReference type="OrthoDB" id="4230779at2"/>
<proteinExistence type="predicted"/>
<reference evidence="1 2" key="1">
    <citation type="submission" date="2020-08" db="EMBL/GenBank/DDBJ databases">
        <title>Genome sequence of Rhodobacteraceae bacterium Lw-13e.</title>
        <authorList>
            <person name="Poehlein A."/>
            <person name="Wolter L."/>
            <person name="Daniel R."/>
            <person name="Brinkhoff T."/>
        </authorList>
    </citation>
    <scope>NUCLEOTIDE SEQUENCE [LARGE SCALE GENOMIC DNA]</scope>
    <source>
        <strain evidence="1 2">Lw-13e</strain>
    </source>
</reference>